<organism evidence="1 2">
    <name type="scientific">Mycena metata</name>
    <dbReference type="NCBI Taxonomy" id="1033252"/>
    <lineage>
        <taxon>Eukaryota</taxon>
        <taxon>Fungi</taxon>
        <taxon>Dikarya</taxon>
        <taxon>Basidiomycota</taxon>
        <taxon>Agaricomycotina</taxon>
        <taxon>Agaricomycetes</taxon>
        <taxon>Agaricomycetidae</taxon>
        <taxon>Agaricales</taxon>
        <taxon>Marasmiineae</taxon>
        <taxon>Mycenaceae</taxon>
        <taxon>Mycena</taxon>
    </lineage>
</organism>
<evidence type="ECO:0000313" key="1">
    <source>
        <dbReference type="EMBL" id="KAJ7772407.1"/>
    </source>
</evidence>
<dbReference type="InterPro" id="IPR032675">
    <property type="entry name" value="LRR_dom_sf"/>
</dbReference>
<dbReference type="AlphaFoldDB" id="A0AAD7JUR5"/>
<accession>A0AAD7JUR5</accession>
<dbReference type="EMBL" id="JARKIB010000014">
    <property type="protein sequence ID" value="KAJ7772407.1"/>
    <property type="molecule type" value="Genomic_DNA"/>
</dbReference>
<dbReference type="Proteomes" id="UP001215598">
    <property type="component" value="Unassembled WGS sequence"/>
</dbReference>
<keyword evidence="2" id="KW-1185">Reference proteome</keyword>
<protein>
    <recommendedName>
        <fullName evidence="3">F-box domain-containing protein</fullName>
    </recommendedName>
</protein>
<sequence>MLILSLSPRRTISLPLELEFLVIDQFQGDTPRLRILCWICRSWARHVQSLLFSNINVEGKTSAALLTLLKRRSHLAGYITALHITPVSRNPPELLSQLIMLGRLPNLNAVDVAHNYFRGGSDPLDVTVWAAISRLRLHNCKFETIEMMFEFIASFPRLEFLNVSYCDTQTSVRVLHREIPMPSWRLKHLELTPFPALISWMVHQPVKLVVQSFRIVSLGADASAINALLSKIGGSLRNLELPWMYSPDAQMSEHPELISLRPCAVLTTVTFGERNTYYLGRGVITILSHIASPFLLLSTVSFESRLDQGYLDIPWEAVEAVLMAHCLSTLSAVVVKISSGSFQYSVVTPYERARPRHVDQGKPLGYVLYHTIPCGKGTSRRYGIVLVCYCINKGALLSPLFGSGLEGSTFSVLPGLFPGTGGRRSEIRQRRQNKVHTYIPRCSGTNRRPQQIWYFGKERATTI</sequence>
<comment type="caution">
    <text evidence="1">The sequence shown here is derived from an EMBL/GenBank/DDBJ whole genome shotgun (WGS) entry which is preliminary data.</text>
</comment>
<evidence type="ECO:0000313" key="2">
    <source>
        <dbReference type="Proteomes" id="UP001215598"/>
    </source>
</evidence>
<name>A0AAD7JUR5_9AGAR</name>
<reference evidence="1" key="1">
    <citation type="submission" date="2023-03" db="EMBL/GenBank/DDBJ databases">
        <title>Massive genome expansion in bonnet fungi (Mycena s.s.) driven by repeated elements and novel gene families across ecological guilds.</title>
        <authorList>
            <consortium name="Lawrence Berkeley National Laboratory"/>
            <person name="Harder C.B."/>
            <person name="Miyauchi S."/>
            <person name="Viragh M."/>
            <person name="Kuo A."/>
            <person name="Thoen E."/>
            <person name="Andreopoulos B."/>
            <person name="Lu D."/>
            <person name="Skrede I."/>
            <person name="Drula E."/>
            <person name="Henrissat B."/>
            <person name="Morin E."/>
            <person name="Kohler A."/>
            <person name="Barry K."/>
            <person name="LaButti K."/>
            <person name="Morin E."/>
            <person name="Salamov A."/>
            <person name="Lipzen A."/>
            <person name="Mereny Z."/>
            <person name="Hegedus B."/>
            <person name="Baldrian P."/>
            <person name="Stursova M."/>
            <person name="Weitz H."/>
            <person name="Taylor A."/>
            <person name="Grigoriev I.V."/>
            <person name="Nagy L.G."/>
            <person name="Martin F."/>
            <person name="Kauserud H."/>
        </authorList>
    </citation>
    <scope>NUCLEOTIDE SEQUENCE</scope>
    <source>
        <strain evidence="1">CBHHK182m</strain>
    </source>
</reference>
<evidence type="ECO:0008006" key="3">
    <source>
        <dbReference type="Google" id="ProtNLM"/>
    </source>
</evidence>
<gene>
    <name evidence="1" type="ORF">B0H16DRAFT_1769230</name>
</gene>
<dbReference type="SUPFAM" id="SSF52047">
    <property type="entry name" value="RNI-like"/>
    <property type="match status" value="1"/>
</dbReference>
<proteinExistence type="predicted"/>
<dbReference type="Gene3D" id="3.80.10.10">
    <property type="entry name" value="Ribonuclease Inhibitor"/>
    <property type="match status" value="1"/>
</dbReference>